<dbReference type="AlphaFoldDB" id="A0A7W3XUK7"/>
<evidence type="ECO:0000313" key="2">
    <source>
        <dbReference type="EMBL" id="MBB0227990.1"/>
    </source>
</evidence>
<sequence length="91" mass="10064">MHTWDQRFESLLRAVLHDLPDDQQLTADLDTRAAGLTSLAAVDLLLNIEAAYGISIPEDLLKFESFRTPGALWSLVSLVVDRAADTDIANR</sequence>
<gene>
    <name evidence="2" type="ORF">FOE67_00285</name>
</gene>
<dbReference type="RefSeq" id="WP_182659699.1">
    <property type="nucleotide sequence ID" value="NZ_VKHS01000002.1"/>
</dbReference>
<protein>
    <recommendedName>
        <fullName evidence="1">Carrier domain-containing protein</fullName>
    </recommendedName>
</protein>
<organism evidence="2 3">
    <name type="scientific">Streptomyces calidiresistens</name>
    <dbReference type="NCBI Taxonomy" id="1485586"/>
    <lineage>
        <taxon>Bacteria</taxon>
        <taxon>Bacillati</taxon>
        <taxon>Actinomycetota</taxon>
        <taxon>Actinomycetes</taxon>
        <taxon>Kitasatosporales</taxon>
        <taxon>Streptomycetaceae</taxon>
        <taxon>Streptomyces</taxon>
    </lineage>
</organism>
<dbReference type="PROSITE" id="PS50075">
    <property type="entry name" value="CARRIER"/>
    <property type="match status" value="1"/>
</dbReference>
<dbReference type="EMBL" id="VKHS01000002">
    <property type="protein sequence ID" value="MBB0227990.1"/>
    <property type="molecule type" value="Genomic_DNA"/>
</dbReference>
<dbReference type="Pfam" id="PF00550">
    <property type="entry name" value="PP-binding"/>
    <property type="match status" value="1"/>
</dbReference>
<name>A0A7W3XUK7_9ACTN</name>
<accession>A0A7W3XUK7</accession>
<reference evidence="3" key="1">
    <citation type="submission" date="2019-10" db="EMBL/GenBank/DDBJ databases">
        <title>Streptomyces sp. nov., a novel actinobacterium isolated from alkaline environment.</title>
        <authorList>
            <person name="Golinska P."/>
        </authorList>
    </citation>
    <scope>NUCLEOTIDE SEQUENCE [LARGE SCALE GENOMIC DNA]</scope>
    <source>
        <strain evidence="3">DSM 42108</strain>
    </source>
</reference>
<dbReference type="Proteomes" id="UP000530234">
    <property type="component" value="Unassembled WGS sequence"/>
</dbReference>
<evidence type="ECO:0000259" key="1">
    <source>
        <dbReference type="PROSITE" id="PS50075"/>
    </source>
</evidence>
<keyword evidence="3" id="KW-1185">Reference proteome</keyword>
<feature type="domain" description="Carrier" evidence="1">
    <location>
        <begin position="2"/>
        <end position="80"/>
    </location>
</feature>
<proteinExistence type="predicted"/>
<dbReference type="InterPro" id="IPR036736">
    <property type="entry name" value="ACP-like_sf"/>
</dbReference>
<dbReference type="InterPro" id="IPR009081">
    <property type="entry name" value="PP-bd_ACP"/>
</dbReference>
<dbReference type="Gene3D" id="1.10.1200.10">
    <property type="entry name" value="ACP-like"/>
    <property type="match status" value="1"/>
</dbReference>
<comment type="caution">
    <text evidence="2">The sequence shown here is derived from an EMBL/GenBank/DDBJ whole genome shotgun (WGS) entry which is preliminary data.</text>
</comment>
<evidence type="ECO:0000313" key="3">
    <source>
        <dbReference type="Proteomes" id="UP000530234"/>
    </source>
</evidence>
<dbReference type="SUPFAM" id="SSF47336">
    <property type="entry name" value="ACP-like"/>
    <property type="match status" value="1"/>
</dbReference>